<dbReference type="InterPro" id="IPR024590">
    <property type="entry name" value="HrpA_C"/>
</dbReference>
<protein>
    <recommendedName>
        <fullName evidence="8">ATP-dependent RNA helicase HrpA</fullName>
    </recommendedName>
</protein>
<dbReference type="Pfam" id="PF07717">
    <property type="entry name" value="OB_NTP_bind"/>
    <property type="match status" value="1"/>
</dbReference>
<dbReference type="CDD" id="cd18791">
    <property type="entry name" value="SF2_C_RHA"/>
    <property type="match status" value="1"/>
</dbReference>
<dbReference type="Pfam" id="PF21010">
    <property type="entry name" value="HA2_C"/>
    <property type="match status" value="1"/>
</dbReference>
<dbReference type="SUPFAM" id="SSF52540">
    <property type="entry name" value="P-loop containing nucleoside triphosphate hydrolases"/>
    <property type="match status" value="1"/>
</dbReference>
<dbReference type="InterPro" id="IPR011545">
    <property type="entry name" value="DEAD/DEAH_box_helicase_dom"/>
</dbReference>
<evidence type="ECO:0000256" key="1">
    <source>
        <dbReference type="ARBA" id="ARBA00022741"/>
    </source>
</evidence>
<keyword evidence="1" id="KW-0547">Nucleotide-binding</keyword>
<feature type="domain" description="Helicase C-terminal" evidence="6">
    <location>
        <begin position="197"/>
        <end position="361"/>
    </location>
</feature>
<dbReference type="EMBL" id="LAZR01021612">
    <property type="protein sequence ID" value="KKL84757.1"/>
    <property type="molecule type" value="Genomic_DNA"/>
</dbReference>
<accession>A0A0F9IBM7</accession>
<evidence type="ECO:0000259" key="5">
    <source>
        <dbReference type="PROSITE" id="PS51192"/>
    </source>
</evidence>
<evidence type="ECO:0000256" key="2">
    <source>
        <dbReference type="ARBA" id="ARBA00022801"/>
    </source>
</evidence>
<dbReference type="PROSITE" id="PS51192">
    <property type="entry name" value="HELICASE_ATP_BIND_1"/>
    <property type="match status" value="1"/>
</dbReference>
<sequence>IVDSILKNRVVIISGETGSGKTTQIPQFCMAAARGINGMIGCTQPRRIAATTVAHRIAEELGEELGKSVGYKIRFKEMTRKESFIKIMTDGILLAETQTDPYLNQYDTIIVDEAHERSLNIDLTLGILKILIKRRKDLKLIITSATIDTAKFSAAFDHAPIIEVSGRMYPVEIRYFPSDNQQEDTSEPNHIEMAVFTIEKLHKKSPKGDVLVFMPTEQDIRDTCELIESRDLEKVSILPLYARLSGSEQRNVFLRSSGRKIIVATNVAETSITIPGIRYVIDTGLARISQYSPASRITSLPVLPISRSSADQRKGVCGRVENGVCIRLFSQDDYDTRPVFTLPEILRANLAEVILKMIALKLDDIDHFSFIDRPTKKSVKDGYDLLVELGAIEKKHRGKRFSLTDKGKLMTKIPFDPRLSRILIQAKKEKCLKEMMVITSALSLQDPRERPVEKTKEAEQSQSVFLDSSSDFITLLNIWNGYQRTWKMVKSTNKMKKFCKDHYLSFKRMREWRDIHTQVLAILKESEMLDGAFKIKTVSNPEYRISKPVFERIHRSILSGFLSNIAMKKEKNIYKAAKGKEVMIFPGSGLFNGAGQWVVSAEMIKTSRLFARTVANIDSGWLENLGKGQCKYTYHQPHWDKNGGEVIAFEQVSLYGLIIVSKRTVSFGPIDPDKASDIFIRSALVMGEVKKMFSFITRNNALIKNIKEMENRIRKRDLLVSEDELVLFYKKRLSGVFDIKGLERLIKEKGTDRFLLMKKEDLLLYTTD</sequence>
<dbReference type="GO" id="GO:0003723">
    <property type="term" value="F:RNA binding"/>
    <property type="evidence" value="ECO:0007669"/>
    <property type="project" value="TreeGrafter"/>
</dbReference>
<dbReference type="SMART" id="SM00490">
    <property type="entry name" value="HELICc"/>
    <property type="match status" value="1"/>
</dbReference>
<organism evidence="7">
    <name type="scientific">marine sediment metagenome</name>
    <dbReference type="NCBI Taxonomy" id="412755"/>
    <lineage>
        <taxon>unclassified sequences</taxon>
        <taxon>metagenomes</taxon>
        <taxon>ecological metagenomes</taxon>
    </lineage>
</organism>
<dbReference type="InterPro" id="IPR027417">
    <property type="entry name" value="P-loop_NTPase"/>
</dbReference>
<dbReference type="InterPro" id="IPR007502">
    <property type="entry name" value="Helicase-assoc_dom"/>
</dbReference>
<dbReference type="SMART" id="SM00487">
    <property type="entry name" value="DEXDc"/>
    <property type="match status" value="1"/>
</dbReference>
<dbReference type="SMART" id="SM00847">
    <property type="entry name" value="HA2"/>
    <property type="match status" value="1"/>
</dbReference>
<proteinExistence type="predicted"/>
<dbReference type="Gene3D" id="1.20.120.1080">
    <property type="match status" value="1"/>
</dbReference>
<dbReference type="NCBIfam" id="TIGR01967">
    <property type="entry name" value="DEAH_box_HrpA"/>
    <property type="match status" value="1"/>
</dbReference>
<dbReference type="InterPro" id="IPR001650">
    <property type="entry name" value="Helicase_C-like"/>
</dbReference>
<dbReference type="Pfam" id="PF00271">
    <property type="entry name" value="Helicase_C"/>
    <property type="match status" value="1"/>
</dbReference>
<comment type="caution">
    <text evidence="7">The sequence shown here is derived from an EMBL/GenBank/DDBJ whole genome shotgun (WGS) entry which is preliminary data.</text>
</comment>
<feature type="non-terminal residue" evidence="7">
    <location>
        <position position="768"/>
    </location>
</feature>
<reference evidence="7" key="1">
    <citation type="journal article" date="2015" name="Nature">
        <title>Complex archaea that bridge the gap between prokaryotes and eukaryotes.</title>
        <authorList>
            <person name="Spang A."/>
            <person name="Saw J.H."/>
            <person name="Jorgensen S.L."/>
            <person name="Zaremba-Niedzwiedzka K."/>
            <person name="Martijn J."/>
            <person name="Lind A.E."/>
            <person name="van Eijk R."/>
            <person name="Schleper C."/>
            <person name="Guy L."/>
            <person name="Ettema T.J."/>
        </authorList>
    </citation>
    <scope>NUCLEOTIDE SEQUENCE</scope>
</reference>
<evidence type="ECO:0000256" key="4">
    <source>
        <dbReference type="ARBA" id="ARBA00022840"/>
    </source>
</evidence>
<name>A0A0F9IBM7_9ZZZZ</name>
<dbReference type="SMART" id="SM00382">
    <property type="entry name" value="AAA"/>
    <property type="match status" value="1"/>
</dbReference>
<evidence type="ECO:0000256" key="3">
    <source>
        <dbReference type="ARBA" id="ARBA00022806"/>
    </source>
</evidence>
<dbReference type="PROSITE" id="PS51194">
    <property type="entry name" value="HELICASE_CTER"/>
    <property type="match status" value="1"/>
</dbReference>
<dbReference type="FunFam" id="1.20.120.1080:FF:000005">
    <property type="entry name" value="ATP-dependent helicase HrpA"/>
    <property type="match status" value="1"/>
</dbReference>
<dbReference type="PANTHER" id="PTHR18934">
    <property type="entry name" value="ATP-DEPENDENT RNA HELICASE"/>
    <property type="match status" value="1"/>
</dbReference>
<dbReference type="AlphaFoldDB" id="A0A0F9IBM7"/>
<dbReference type="PANTHER" id="PTHR18934:SF99">
    <property type="entry name" value="ATP-DEPENDENT RNA HELICASE DHX37-RELATED"/>
    <property type="match status" value="1"/>
</dbReference>
<keyword evidence="3" id="KW-0347">Helicase</keyword>
<dbReference type="Gene3D" id="3.40.50.300">
    <property type="entry name" value="P-loop containing nucleotide triphosphate hydrolases"/>
    <property type="match status" value="2"/>
</dbReference>
<dbReference type="InterPro" id="IPR003593">
    <property type="entry name" value="AAA+_ATPase"/>
</dbReference>
<dbReference type="InterPro" id="IPR014001">
    <property type="entry name" value="Helicase_ATP-bd"/>
</dbReference>
<keyword evidence="2" id="KW-0378">Hydrolase</keyword>
<feature type="domain" description="Helicase ATP-binding" evidence="5">
    <location>
        <begin position="2"/>
        <end position="165"/>
    </location>
</feature>
<evidence type="ECO:0000313" key="7">
    <source>
        <dbReference type="EMBL" id="KKL84757.1"/>
    </source>
</evidence>
<dbReference type="GO" id="GO:0016787">
    <property type="term" value="F:hydrolase activity"/>
    <property type="evidence" value="ECO:0007669"/>
    <property type="project" value="UniProtKB-KW"/>
</dbReference>
<evidence type="ECO:0000259" key="6">
    <source>
        <dbReference type="PROSITE" id="PS51194"/>
    </source>
</evidence>
<keyword evidence="4" id="KW-0067">ATP-binding</keyword>
<dbReference type="Pfam" id="PF11898">
    <property type="entry name" value="DUF3418"/>
    <property type="match status" value="1"/>
</dbReference>
<dbReference type="GO" id="GO:0005524">
    <property type="term" value="F:ATP binding"/>
    <property type="evidence" value="ECO:0007669"/>
    <property type="project" value="UniProtKB-KW"/>
</dbReference>
<dbReference type="InterPro" id="IPR010222">
    <property type="entry name" value="RNA_helicase_HrpA"/>
</dbReference>
<dbReference type="InterPro" id="IPR011709">
    <property type="entry name" value="DEAD-box_helicase_OB_fold"/>
</dbReference>
<dbReference type="Pfam" id="PF00270">
    <property type="entry name" value="DEAD"/>
    <property type="match status" value="1"/>
</dbReference>
<feature type="non-terminal residue" evidence="7">
    <location>
        <position position="1"/>
    </location>
</feature>
<dbReference type="GO" id="GO:0003724">
    <property type="term" value="F:RNA helicase activity"/>
    <property type="evidence" value="ECO:0007669"/>
    <property type="project" value="InterPro"/>
</dbReference>
<gene>
    <name evidence="7" type="ORF">LCGC14_1961540</name>
</gene>
<evidence type="ECO:0008006" key="8">
    <source>
        <dbReference type="Google" id="ProtNLM"/>
    </source>
</evidence>